<dbReference type="AlphaFoldDB" id="A0A6J7V9R7"/>
<reference evidence="5" key="1">
    <citation type="submission" date="2020-05" db="EMBL/GenBank/DDBJ databases">
        <authorList>
            <person name="Chiriac C."/>
            <person name="Salcher M."/>
            <person name="Ghai R."/>
            <person name="Kavagutti S V."/>
        </authorList>
    </citation>
    <scope>NUCLEOTIDE SEQUENCE</scope>
</reference>
<feature type="domain" description="KANL3/Tex30 alpha/beta hydrolase-like" evidence="1">
    <location>
        <begin position="26"/>
        <end position="176"/>
    </location>
</feature>
<gene>
    <name evidence="2" type="ORF">UFOPK2342_00134</name>
    <name evidence="3" type="ORF">UFOPK2423_01404</name>
    <name evidence="4" type="ORF">UFOPK3266_00270</name>
    <name evidence="5" type="ORF">UFOPK4367_00765</name>
</gene>
<accession>A0A6J7V9R7</accession>
<organism evidence="5">
    <name type="scientific">freshwater metagenome</name>
    <dbReference type="NCBI Taxonomy" id="449393"/>
    <lineage>
        <taxon>unclassified sequences</taxon>
        <taxon>metagenomes</taxon>
        <taxon>ecological metagenomes</taxon>
    </lineage>
</organism>
<dbReference type="EMBL" id="CAEZXB010000002">
    <property type="protein sequence ID" value="CAB4666037.1"/>
    <property type="molecule type" value="Genomic_DNA"/>
</dbReference>
<sequence>MITEVVLPTSVGRARLLVGNVKGARGLLVLGHGAGTGARTPDLELIADGIDGVAIVRMEQPWVVSGRQIAPAAHLLDEAWLEVLRKRNSWLPAAAAALPLILGGRSTGARVACRTALPLGARGVLALSFPLHAPKKTNRRRDNELEIVLEAGLPLHVVQGDKDGFGTPDEFNGVDITVVPGRGHELLRSRDDEHAAIVQGAVRDFATRVLSLE</sequence>
<evidence type="ECO:0000313" key="4">
    <source>
        <dbReference type="EMBL" id="CAB4840947.1"/>
    </source>
</evidence>
<dbReference type="PANTHER" id="PTHR13136:SF11">
    <property type="entry name" value="TESTIS-EXPRESSED PROTEIN 30"/>
    <property type="match status" value="1"/>
</dbReference>
<dbReference type="InterPro" id="IPR026555">
    <property type="entry name" value="NSL3/Tex30"/>
</dbReference>
<proteinExistence type="predicted"/>
<dbReference type="PANTHER" id="PTHR13136">
    <property type="entry name" value="TESTIS DEVELOPMENT PROTEIN PRTD"/>
    <property type="match status" value="1"/>
</dbReference>
<name>A0A6J7V9R7_9ZZZZ</name>
<evidence type="ECO:0000313" key="5">
    <source>
        <dbReference type="EMBL" id="CAB5075305.1"/>
    </source>
</evidence>
<dbReference type="Gene3D" id="3.40.50.1820">
    <property type="entry name" value="alpha/beta hydrolase"/>
    <property type="match status" value="1"/>
</dbReference>
<evidence type="ECO:0000259" key="1">
    <source>
        <dbReference type="Pfam" id="PF20408"/>
    </source>
</evidence>
<dbReference type="Pfam" id="PF20408">
    <property type="entry name" value="Abhydrolase_11"/>
    <property type="match status" value="1"/>
</dbReference>
<dbReference type="SUPFAM" id="SSF53474">
    <property type="entry name" value="alpha/beta-Hydrolases"/>
    <property type="match status" value="1"/>
</dbReference>
<evidence type="ECO:0000313" key="2">
    <source>
        <dbReference type="EMBL" id="CAB4666037.1"/>
    </source>
</evidence>
<evidence type="ECO:0000313" key="3">
    <source>
        <dbReference type="EMBL" id="CAB4705345.1"/>
    </source>
</evidence>
<dbReference type="InterPro" id="IPR029058">
    <property type="entry name" value="AB_hydrolase_fold"/>
</dbReference>
<dbReference type="InterPro" id="IPR046879">
    <property type="entry name" value="KANL3/Tex30_Abhydrolase"/>
</dbReference>
<dbReference type="EMBL" id="CAEZXN010000042">
    <property type="protein sequence ID" value="CAB4705345.1"/>
    <property type="molecule type" value="Genomic_DNA"/>
</dbReference>
<protein>
    <submittedName>
        <fullName evidence="5">Unannotated protein</fullName>
    </submittedName>
</protein>
<dbReference type="EMBL" id="CAFBRC010000041">
    <property type="protein sequence ID" value="CAB5075305.1"/>
    <property type="molecule type" value="Genomic_DNA"/>
</dbReference>
<dbReference type="EMBL" id="CAFBAA010000004">
    <property type="protein sequence ID" value="CAB4840947.1"/>
    <property type="molecule type" value="Genomic_DNA"/>
</dbReference>